<evidence type="ECO:0000313" key="2">
    <source>
        <dbReference type="Proteomes" id="UP000828251"/>
    </source>
</evidence>
<evidence type="ECO:0000313" key="1">
    <source>
        <dbReference type="EMBL" id="KAH1046804.1"/>
    </source>
</evidence>
<reference evidence="1 2" key="1">
    <citation type="journal article" date="2021" name="Plant Biotechnol. J.">
        <title>Multi-omics assisted identification of the key and species-specific regulatory components of drought-tolerant mechanisms in Gossypium stocksii.</title>
        <authorList>
            <person name="Yu D."/>
            <person name="Ke L."/>
            <person name="Zhang D."/>
            <person name="Wu Y."/>
            <person name="Sun Y."/>
            <person name="Mei J."/>
            <person name="Sun J."/>
            <person name="Sun Y."/>
        </authorList>
    </citation>
    <scope>NUCLEOTIDE SEQUENCE [LARGE SCALE GENOMIC DNA]</scope>
    <source>
        <strain evidence="2">cv. E1</strain>
        <tissue evidence="1">Leaf</tissue>
    </source>
</reference>
<dbReference type="EMBL" id="JAIQCV010000011">
    <property type="protein sequence ID" value="KAH1046804.1"/>
    <property type="molecule type" value="Genomic_DNA"/>
</dbReference>
<organism evidence="1 2">
    <name type="scientific">Gossypium stocksii</name>
    <dbReference type="NCBI Taxonomy" id="47602"/>
    <lineage>
        <taxon>Eukaryota</taxon>
        <taxon>Viridiplantae</taxon>
        <taxon>Streptophyta</taxon>
        <taxon>Embryophyta</taxon>
        <taxon>Tracheophyta</taxon>
        <taxon>Spermatophyta</taxon>
        <taxon>Magnoliopsida</taxon>
        <taxon>eudicotyledons</taxon>
        <taxon>Gunneridae</taxon>
        <taxon>Pentapetalae</taxon>
        <taxon>rosids</taxon>
        <taxon>malvids</taxon>
        <taxon>Malvales</taxon>
        <taxon>Malvaceae</taxon>
        <taxon>Malvoideae</taxon>
        <taxon>Gossypium</taxon>
    </lineage>
</organism>
<dbReference type="AlphaFoldDB" id="A0A9D3ZLU4"/>
<accession>A0A9D3ZLU4</accession>
<name>A0A9D3ZLU4_9ROSI</name>
<dbReference type="Proteomes" id="UP000828251">
    <property type="component" value="Unassembled WGS sequence"/>
</dbReference>
<gene>
    <name evidence="1" type="ORF">J1N35_037588</name>
</gene>
<sequence length="81" mass="9250">MEDFCSVLDDLSLVDIKPDKGWFTWSNNREEPGLVRERLDRFVASVGSLEKMPCQLKWSGKAAQITMLLFSIPWATSPKMT</sequence>
<comment type="caution">
    <text evidence="1">The sequence shown here is derived from an EMBL/GenBank/DDBJ whole genome shotgun (WGS) entry which is preliminary data.</text>
</comment>
<proteinExistence type="predicted"/>
<protein>
    <submittedName>
        <fullName evidence="1">Uncharacterized protein</fullName>
    </submittedName>
</protein>
<dbReference type="OrthoDB" id="1935929at2759"/>
<keyword evidence="2" id="KW-1185">Reference proteome</keyword>